<dbReference type="AlphaFoldDB" id="A0AAD5Y4V3"/>
<feature type="region of interest" description="Disordered" evidence="2">
    <location>
        <begin position="1"/>
        <end position="157"/>
    </location>
</feature>
<feature type="coiled-coil region" evidence="1">
    <location>
        <begin position="499"/>
        <end position="614"/>
    </location>
</feature>
<dbReference type="EMBL" id="JADGKB010000176">
    <property type="protein sequence ID" value="KAJ3251596.1"/>
    <property type="molecule type" value="Genomic_DNA"/>
</dbReference>
<accession>A0AAD5Y4V3</accession>
<evidence type="ECO:0000256" key="1">
    <source>
        <dbReference type="SAM" id="Coils"/>
    </source>
</evidence>
<dbReference type="Proteomes" id="UP001210925">
    <property type="component" value="Unassembled WGS sequence"/>
</dbReference>
<comment type="caution">
    <text evidence="3">The sequence shown here is derived from an EMBL/GenBank/DDBJ whole genome shotgun (WGS) entry which is preliminary data.</text>
</comment>
<evidence type="ECO:0000256" key="2">
    <source>
        <dbReference type="SAM" id="MobiDB-lite"/>
    </source>
</evidence>
<feature type="compositionally biased region" description="Basic and acidic residues" evidence="2">
    <location>
        <begin position="831"/>
        <end position="848"/>
    </location>
</feature>
<name>A0AAD5Y4V3_9FUNG</name>
<reference evidence="3" key="1">
    <citation type="submission" date="2020-05" db="EMBL/GenBank/DDBJ databases">
        <title>Phylogenomic resolution of chytrid fungi.</title>
        <authorList>
            <person name="Stajich J.E."/>
            <person name="Amses K."/>
            <person name="Simmons R."/>
            <person name="Seto K."/>
            <person name="Myers J."/>
            <person name="Bonds A."/>
            <person name="Quandt C.A."/>
            <person name="Barry K."/>
            <person name="Liu P."/>
            <person name="Grigoriev I."/>
            <person name="Longcore J.E."/>
            <person name="James T.Y."/>
        </authorList>
    </citation>
    <scope>NUCLEOTIDE SEQUENCE</scope>
    <source>
        <strain evidence="3">PLAUS21</strain>
    </source>
</reference>
<feature type="region of interest" description="Disordered" evidence="2">
    <location>
        <begin position="173"/>
        <end position="222"/>
    </location>
</feature>
<feature type="compositionally biased region" description="Acidic residues" evidence="2">
    <location>
        <begin position="123"/>
        <end position="132"/>
    </location>
</feature>
<evidence type="ECO:0000313" key="3">
    <source>
        <dbReference type="EMBL" id="KAJ3251596.1"/>
    </source>
</evidence>
<feature type="region of interest" description="Disordered" evidence="2">
    <location>
        <begin position="821"/>
        <end position="848"/>
    </location>
</feature>
<keyword evidence="1" id="KW-0175">Coiled coil</keyword>
<keyword evidence="4" id="KW-1185">Reference proteome</keyword>
<proteinExistence type="predicted"/>
<evidence type="ECO:0000313" key="4">
    <source>
        <dbReference type="Proteomes" id="UP001210925"/>
    </source>
</evidence>
<feature type="compositionally biased region" description="Basic and acidic residues" evidence="2">
    <location>
        <begin position="8"/>
        <end position="26"/>
    </location>
</feature>
<sequence>MSKLYNRIRKEGDPKGDIRRSEEQKRKAAASVKPTSLSSPMAPRIPDTKSSESASSRSPTRPETKKSPPKIMQKIDSIDEFELSDSSGEQKVKAVLKPLDAPKTLPSLKMSSIPKLETKPVLDDVDDFDSDEPLPQKPVSKQSAIGSLKSPVEKKTVDEGSLSFLNASVHSGAKSMSHDVKPQVEQKPAAVTSIHSKGSSKVDDIKAFDSSSESSNRIGDLKPSLAPIHKKEVKSSDFPMMDNPLTMGQDAKAKIDLEQEKMKKEYEEKKLQELLAFEKDQQRKLEQKKADLIAQYSRKLDHLQDEQDLDFAKRQSEVLNNFKVKFNSFSSKYNLLFDSIIDELINAPVTFTIDHCDIKLQPVQTEYASADKLIHELQTNFATLVKLKYSQTVERLKEKTKAVLNEFESNEMKNLESAKEKKRQAALSAVNQSNDLKIYRCLLANDGSDGFLANSNMKLILDEGDLILCESDIVSSAFTGYNLQTRKEGKVAMNVVEVFDFKQEARENAQKQIKQDKEKDLQVQLAFEDRKFQEKKHEYSLKYSELEREYQDKLKRYDQDVLDLQKEQVEKYNATKEMWDRRLHDLEVSFQEKLQEMEKAQEQAKAEIDEVKAKKTPKFEAANLSLYKDEYSHSYYKGKPLLSFTADDFDLTNDKHLDFSSSSSLSEFEQLNSILKLEGKRIMKAKDYLNNQKQDIANVIAAAGFDDGYSHKAGLGIKMTEHQPNVININTPMQSSPVVRPEMQYPDINLNLHGSHSPVYSPIREQTHIPPAQNLKTFADIDSRVEKQNTYLQQIEDELNQLTQVLKQKAAPLQSTTRFKSYANSSSRYRRGTESTWKKEQKRTEATG</sequence>
<protein>
    <submittedName>
        <fullName evidence="3">Uncharacterized protein</fullName>
    </submittedName>
</protein>
<gene>
    <name evidence="3" type="ORF">HK103_002240</name>
</gene>
<organism evidence="3 4">
    <name type="scientific">Boothiomyces macroporosus</name>
    <dbReference type="NCBI Taxonomy" id="261099"/>
    <lineage>
        <taxon>Eukaryota</taxon>
        <taxon>Fungi</taxon>
        <taxon>Fungi incertae sedis</taxon>
        <taxon>Chytridiomycota</taxon>
        <taxon>Chytridiomycota incertae sedis</taxon>
        <taxon>Chytridiomycetes</taxon>
        <taxon>Rhizophydiales</taxon>
        <taxon>Terramycetaceae</taxon>
        <taxon>Boothiomyces</taxon>
    </lineage>
</organism>
<feature type="coiled-coil region" evidence="1">
    <location>
        <begin position="252"/>
        <end position="295"/>
    </location>
</feature>